<sequence>MNWCAYQQKASVGCVGAGEIRRGDIFVSDGVVCPKPRRIGLFNSFYVHANEPIRPSRYLQIDNQQPKACDVKAGTELLDIILSKVTSG</sequence>
<dbReference type="PANTHER" id="PTHR33384:SF22">
    <property type="match status" value="1"/>
</dbReference>
<dbReference type="EMBL" id="JACEIK010004353">
    <property type="protein sequence ID" value="MCD9645172.1"/>
    <property type="molecule type" value="Genomic_DNA"/>
</dbReference>
<keyword evidence="2" id="KW-1185">Reference proteome</keyword>
<protein>
    <submittedName>
        <fullName evidence="1">Uncharacterized protein</fullName>
    </submittedName>
</protein>
<dbReference type="Proteomes" id="UP000823775">
    <property type="component" value="Unassembled WGS sequence"/>
</dbReference>
<accession>A0ABS8VFV8</accession>
<gene>
    <name evidence="1" type="ORF">HAX54_033894</name>
</gene>
<proteinExistence type="predicted"/>
<name>A0ABS8VFV8_DATST</name>
<reference evidence="1 2" key="1">
    <citation type="journal article" date="2021" name="BMC Genomics">
        <title>Datura genome reveals duplications of psychoactive alkaloid biosynthetic genes and high mutation rate following tissue culture.</title>
        <authorList>
            <person name="Rajewski A."/>
            <person name="Carter-House D."/>
            <person name="Stajich J."/>
            <person name="Litt A."/>
        </authorList>
    </citation>
    <scope>NUCLEOTIDE SEQUENCE [LARGE SCALE GENOMIC DNA]</scope>
    <source>
        <strain evidence="1">AR-01</strain>
    </source>
</reference>
<evidence type="ECO:0000313" key="2">
    <source>
        <dbReference type="Proteomes" id="UP000823775"/>
    </source>
</evidence>
<organism evidence="1 2">
    <name type="scientific">Datura stramonium</name>
    <name type="common">Jimsonweed</name>
    <name type="synonym">Common thornapple</name>
    <dbReference type="NCBI Taxonomy" id="4076"/>
    <lineage>
        <taxon>Eukaryota</taxon>
        <taxon>Viridiplantae</taxon>
        <taxon>Streptophyta</taxon>
        <taxon>Embryophyta</taxon>
        <taxon>Tracheophyta</taxon>
        <taxon>Spermatophyta</taxon>
        <taxon>Magnoliopsida</taxon>
        <taxon>eudicotyledons</taxon>
        <taxon>Gunneridae</taxon>
        <taxon>Pentapetalae</taxon>
        <taxon>asterids</taxon>
        <taxon>lamiids</taxon>
        <taxon>Solanales</taxon>
        <taxon>Solanaceae</taxon>
        <taxon>Solanoideae</taxon>
        <taxon>Datureae</taxon>
        <taxon>Datura</taxon>
    </lineage>
</organism>
<comment type="caution">
    <text evidence="1">The sequence shown here is derived from an EMBL/GenBank/DDBJ whole genome shotgun (WGS) entry which is preliminary data.</text>
</comment>
<evidence type="ECO:0000313" key="1">
    <source>
        <dbReference type="EMBL" id="MCD9645172.1"/>
    </source>
</evidence>
<dbReference type="PANTHER" id="PTHR33384">
    <property type="entry name" value="EXPRESSED PROTEIN"/>
    <property type="match status" value="1"/>
</dbReference>